<reference evidence="20" key="1">
    <citation type="submission" date="2018-12" db="EMBL/GenBank/DDBJ databases">
        <title>A 13-year long-term swine influenza surveillance in Germany.</title>
        <authorList>
            <person name="Duerrwald R."/>
            <person name="Groth M."/>
            <person name="Krumbholz A."/>
            <person name="Lange J."/>
            <person name="Philipps A."/>
            <person name="Zell R."/>
        </authorList>
    </citation>
    <scope>NUCLEOTIDE SEQUENCE</scope>
    <source>
        <strain evidence="20">A/swine/Warendorf/18033/2013</strain>
    </source>
</reference>
<feature type="binding site" evidence="17">
    <location>
        <position position="324"/>
    </location>
    <ligand>
        <name>Ca(2+)</name>
        <dbReference type="ChEBI" id="CHEBI:29108"/>
    </ligand>
</feature>
<dbReference type="GO" id="GO:0004308">
    <property type="term" value="F:exo-alpha-sialidase activity"/>
    <property type="evidence" value="ECO:0007669"/>
    <property type="project" value="UniProtKB-UniRule"/>
</dbReference>
<feature type="binding site" evidence="17">
    <location>
        <position position="292"/>
    </location>
    <ligand>
        <name>substrate</name>
    </ligand>
</feature>
<feature type="transmembrane region" description="Helical" evidence="17">
    <location>
        <begin position="7"/>
        <end position="30"/>
    </location>
</feature>
<feature type="region of interest" description="Involved in apical transport and lipid raft association" evidence="17">
    <location>
        <begin position="11"/>
        <end position="33"/>
    </location>
</feature>
<dbReference type="InterPro" id="IPR001860">
    <property type="entry name" value="Glyco_hydro_34"/>
</dbReference>
<accession>A0A678YEN9</accession>
<comment type="PTM">
    <text evidence="17 18">N-glycosylated.</text>
</comment>
<evidence type="ECO:0000256" key="11">
    <source>
        <dbReference type="ARBA" id="ARBA00022968"/>
    </source>
</evidence>
<name>A0A678YEN9_9INFA</name>
<keyword evidence="5 17" id="KW-0812">Transmembrane</keyword>
<comment type="caution">
    <text evidence="17">Lacks conserved residue(s) required for the propagation of feature annotation.</text>
</comment>
<keyword evidence="12 17" id="KW-1133">Transmembrane helix</keyword>
<evidence type="ECO:0000256" key="7">
    <source>
        <dbReference type="ARBA" id="ARBA00022801"/>
    </source>
</evidence>
<proteinExistence type="inferred from homology"/>
<feature type="disulfide bond" evidence="17">
    <location>
        <begin position="92"/>
        <end position="417"/>
    </location>
</feature>
<dbReference type="GO" id="GO:0016020">
    <property type="term" value="C:membrane"/>
    <property type="evidence" value="ECO:0007669"/>
    <property type="project" value="UniProtKB-UniRule"/>
</dbReference>
<evidence type="ECO:0000256" key="8">
    <source>
        <dbReference type="ARBA" id="ARBA00022837"/>
    </source>
</evidence>
<dbReference type="HAMAP" id="MF_04071">
    <property type="entry name" value="INFV_NRAM"/>
    <property type="match status" value="1"/>
</dbReference>
<feature type="binding site" evidence="17">
    <location>
        <position position="297"/>
    </location>
    <ligand>
        <name>Ca(2+)</name>
        <dbReference type="ChEBI" id="CHEBI:29108"/>
    </ligand>
</feature>
<feature type="binding site" evidence="17">
    <location>
        <position position="152"/>
    </location>
    <ligand>
        <name>substrate</name>
    </ligand>
</feature>
<keyword evidence="6 17" id="KW-0479">Metal-binding</keyword>
<feature type="binding site" evidence="17">
    <location>
        <position position="118"/>
    </location>
    <ligand>
        <name>substrate</name>
    </ligand>
</feature>
<dbReference type="Pfam" id="PF00064">
    <property type="entry name" value="Neur"/>
    <property type="match status" value="1"/>
</dbReference>
<keyword evidence="14 17" id="KW-1015">Disulfide bond</keyword>
<keyword evidence="10 17" id="KW-1043">Host membrane</keyword>
<dbReference type="Gene3D" id="2.120.10.10">
    <property type="match status" value="1"/>
</dbReference>
<feature type="active site" description="Nucleophile" evidence="17">
    <location>
        <position position="406"/>
    </location>
</feature>
<dbReference type="Proteomes" id="UP001397064">
    <property type="component" value="Genome"/>
</dbReference>
<keyword evidence="7 17" id="KW-0378">Hydrolase</keyword>
<evidence type="ECO:0000256" key="4">
    <source>
        <dbReference type="ARBA" id="ARBA00022511"/>
    </source>
</evidence>
<keyword evidence="8 17" id="KW-0106">Calcium</keyword>
<comment type="catalytic activity">
    <reaction evidence="17 18">
        <text>Hydrolysis of alpha-(2-&gt;3)-, alpha-(2-&gt;6)-, alpha-(2-&gt;8)- glycosidic linkages of terminal sialic acid residues in oligosaccharides, glycoproteins, glycolipids, colominic acid and synthetic substrates.</text>
        <dbReference type="EC" id="3.2.1.18"/>
    </reaction>
</comment>
<feature type="binding site" evidence="17">
    <location>
        <position position="293"/>
    </location>
    <ligand>
        <name>Ca(2+)</name>
        <dbReference type="ChEBI" id="CHEBI:29108"/>
    </ligand>
</feature>
<evidence type="ECO:0000256" key="13">
    <source>
        <dbReference type="ARBA" id="ARBA00023136"/>
    </source>
</evidence>
<feature type="region of interest" description="Head of neuraminidase" evidence="17">
    <location>
        <begin position="91"/>
        <end position="469"/>
    </location>
</feature>
<feature type="disulfide bond" evidence="17">
    <location>
        <begin position="183"/>
        <end position="230"/>
    </location>
</feature>
<evidence type="ECO:0000256" key="1">
    <source>
        <dbReference type="ARBA" id="ARBA00001913"/>
    </source>
</evidence>
<evidence type="ECO:0000256" key="19">
    <source>
        <dbReference type="SAM" id="MobiDB-lite"/>
    </source>
</evidence>
<comment type="similarity">
    <text evidence="17 18">Belongs to the glycosyl hydrolase 34 family.</text>
</comment>
<evidence type="ECO:0000256" key="6">
    <source>
        <dbReference type="ARBA" id="ARBA00022723"/>
    </source>
</evidence>
<comment type="activity regulation">
    <text evidence="17">Inhibited by the neuraminidase inhibitors zanamivir (Relenza) and oseltamivir (Tamiflu). These drugs interfere with the release of progeny virus from infected cells and are effective against all influenza strains. Resistance to neuraminidase inhibitors is quite rare.</text>
</comment>
<dbReference type="InterPro" id="IPR036278">
    <property type="entry name" value="Sialidase_sf"/>
</dbReference>
<feature type="disulfide bond" evidence="17">
    <location>
        <begin position="124"/>
        <end position="129"/>
    </location>
</feature>
<comment type="function">
    <text evidence="17">Catalyzes the removal of terminal sialic acid residues from viral and cellular glycoconjugates. Cleaves off the terminal sialic acids on the glycosylated HA during virus budding to facilitate virus release. Additionally helps virus spread through the circulation by further removing sialic acids from the cell surface. These cleavages prevent self-aggregation and ensure the efficient spread of the progeny virus from cell to cell. Otherwise, infection would be limited to one round of replication. Described as a receptor-destroying enzyme because it cleaves a terminal sialic acid from the cellular receptors. May facilitate viral invasion of the upper airways by cleaving the sialic acid moities on the mucin of the airway epithelial cells. Likely to plays a role in the budding process through its association with lipid rafts during intracellular transport. May additionally display a raft-association independent effect on budding. Plays a role in the determination of host range restriction on replication and virulence. Sialidase activity in late endosome/lysosome traffic seems to enhance virus replication.</text>
</comment>
<feature type="region of interest" description="Disordered" evidence="19">
    <location>
        <begin position="325"/>
        <end position="349"/>
    </location>
</feature>
<keyword evidence="4 17" id="KW-1032">Host cell membrane</keyword>
<evidence type="ECO:0000256" key="10">
    <source>
        <dbReference type="ARBA" id="ARBA00022870"/>
    </source>
</evidence>
<evidence type="ECO:0000313" key="20">
    <source>
        <dbReference type="EMBL" id="AZQ98341.1"/>
    </source>
</evidence>
<keyword evidence="15 17" id="KW-0325">Glycoprotein</keyword>
<dbReference type="GO" id="GO:0005975">
    <property type="term" value="P:carbohydrate metabolic process"/>
    <property type="evidence" value="ECO:0007669"/>
    <property type="project" value="UniProtKB-UniRule"/>
</dbReference>
<evidence type="ECO:0000256" key="3">
    <source>
        <dbReference type="ARBA" id="ARBA00011881"/>
    </source>
</evidence>
<feature type="disulfide bond" evidence="17">
    <location>
        <begin position="278"/>
        <end position="291"/>
    </location>
</feature>
<dbReference type="EMBL" id="MK339895">
    <property type="protein sequence ID" value="AZQ98341.1"/>
    <property type="molecule type" value="Viral_cRNA"/>
</dbReference>
<sequence>MNPNQKIITIGSVSLIIATMCFFMQVAILVTTVTLHFRQCESNSSTTNQIMPCEPTKIEKNITEIMYLTNTTIKTEVCPKLVKYRNWAKPQCKITGFAPFSKDNSIRLSAGGAIWVTREPYVSCDLSKCYQFALGQGTTLDNRHSNDTIHDRTPYRTLLMNELGVPFHLGTRQVCIAWSSSSCHDGKAWLHVCVTGYDKNATASLIYDGRLVDSIGSWSQNILRTQESECVCINGTCTVVMTDGSASGKADTRILFVEEGKIIHISPLTGSAQHVEECSCYPRYPGVRCVCRDNWKGSNRPVVDINVKDYKINSSYVCSGLVGDTPRNNDRSSNSNCQNPNNQRGNHGVKGWAFDDGNDIWMGRTISNDSRLGYETFKVIGGWSKPNSKVQTNRQVIVDSDNRSGYSGVFSVEGKGCINRCFYVELIRGRRQETRVWWTSNSIVVFCGTSGTYGSGSWPDGADINLMPI</sequence>
<organism evidence="20">
    <name type="scientific">Influenza A virus</name>
    <dbReference type="NCBI Taxonomy" id="11320"/>
    <lineage>
        <taxon>Viruses</taxon>
        <taxon>Riboviria</taxon>
        <taxon>Orthornavirae</taxon>
        <taxon>Negarnaviricota</taxon>
        <taxon>Polyploviricotina</taxon>
        <taxon>Insthoviricetes</taxon>
        <taxon>Articulavirales</taxon>
        <taxon>Orthomyxoviridae</taxon>
        <taxon>Alphainfluenzavirus</taxon>
        <taxon>Alphainfluenzavirus influenzae</taxon>
    </lineage>
</organism>
<dbReference type="SUPFAM" id="SSF50939">
    <property type="entry name" value="Sialidases"/>
    <property type="match status" value="1"/>
</dbReference>
<evidence type="ECO:0000256" key="18">
    <source>
        <dbReference type="RuleBase" id="RU361252"/>
    </source>
</evidence>
<keyword evidence="11 17" id="KW-0735">Signal-anchor</keyword>
<feature type="binding site" evidence="17">
    <location>
        <position position="371"/>
    </location>
    <ligand>
        <name>substrate</name>
    </ligand>
</feature>
<comment type="subcellular location">
    <subcellularLocation>
        <location evidence="2">Host membrane</location>
        <topology evidence="2">Single-pass type II membrane protein</topology>
    </subcellularLocation>
    <subcellularLocation>
        <location evidence="17">Virion membrane</location>
    </subcellularLocation>
    <subcellularLocation>
        <location evidence="17">Host apical cell membrane</location>
        <topology evidence="17">Single-pass type II membrane protein</topology>
    </subcellularLocation>
    <text evidence="17">Preferentially accumulates at the apical plasma membrane in infected polarized epithelial cells, which is the virus assembly site. Uses lipid rafts for cell surface transport and apical sorting. In the virion, forms a mushroom-shaped spike on the surface of the membrane.</text>
</comment>
<dbReference type="InterPro" id="IPR033654">
    <property type="entry name" value="Sialidase_Influenza_A/B"/>
</dbReference>
<feature type="active site" description="Proton donor/acceptor" evidence="17">
    <location>
        <position position="151"/>
    </location>
</feature>
<dbReference type="GO" id="GO:0020002">
    <property type="term" value="C:host cell plasma membrane"/>
    <property type="evidence" value="ECO:0007669"/>
    <property type="project" value="UniProtKB-SubCell"/>
</dbReference>
<keyword evidence="9 17" id="KW-0946">Virion</keyword>
<evidence type="ECO:0000256" key="12">
    <source>
        <dbReference type="ARBA" id="ARBA00022989"/>
    </source>
</evidence>
<keyword evidence="13 17" id="KW-0472">Membrane</keyword>
<feature type="binding site" evidence="17">
    <location>
        <begin position="276"/>
        <end position="277"/>
    </location>
    <ligand>
        <name>substrate</name>
    </ligand>
</feature>
<evidence type="ECO:0000256" key="17">
    <source>
        <dbReference type="HAMAP-Rule" id="MF_04071"/>
    </source>
</evidence>
<protein>
    <recommendedName>
        <fullName evidence="17 18">Neuraminidase</fullName>
        <ecNumber evidence="17 18">3.2.1.18</ecNumber>
    </recommendedName>
</protein>
<evidence type="ECO:0000256" key="16">
    <source>
        <dbReference type="ARBA" id="ARBA00023295"/>
    </source>
</evidence>
<evidence type="ECO:0000256" key="5">
    <source>
        <dbReference type="ARBA" id="ARBA00022692"/>
    </source>
</evidence>
<dbReference type="EC" id="3.2.1.18" evidence="17 18"/>
<evidence type="ECO:0000256" key="9">
    <source>
        <dbReference type="ARBA" id="ARBA00022844"/>
    </source>
</evidence>
<feature type="disulfide bond" evidence="17">
    <location>
        <begin position="280"/>
        <end position="289"/>
    </location>
</feature>
<evidence type="ECO:0000256" key="14">
    <source>
        <dbReference type="ARBA" id="ARBA00023157"/>
    </source>
</evidence>
<dbReference type="GO" id="GO:0046872">
    <property type="term" value="F:metal ion binding"/>
    <property type="evidence" value="ECO:0007669"/>
    <property type="project" value="UniProtKB-UniRule"/>
</dbReference>
<dbReference type="GO" id="GO:0055036">
    <property type="term" value="C:virion membrane"/>
    <property type="evidence" value="ECO:0007669"/>
    <property type="project" value="UniProtKB-SubCell"/>
</dbReference>
<dbReference type="CDD" id="cd15483">
    <property type="entry name" value="Influenza_NA"/>
    <property type="match status" value="1"/>
</dbReference>
<feature type="compositionally biased region" description="Low complexity" evidence="19">
    <location>
        <begin position="331"/>
        <end position="346"/>
    </location>
</feature>
<feature type="disulfide bond" evidence="17">
    <location>
        <begin position="232"/>
        <end position="237"/>
    </location>
</feature>
<comment type="domain">
    <text evidence="17">Intact N-terminus is essential for virion morphogenesis. Possess two apical sorting signals, one in the ectodomain, which is likely to be a glycan, and the other in the transmembrane domain. The transmembrane domain also plays a role in lipid raft association.</text>
</comment>
<gene>
    <name evidence="17 18 20" type="primary">NA</name>
</gene>
<dbReference type="GO" id="GO:0046761">
    <property type="term" value="P:viral budding from plasma membrane"/>
    <property type="evidence" value="ECO:0007669"/>
    <property type="project" value="UniProtKB-UniRule"/>
</dbReference>
<keyword evidence="16 17" id="KW-0326">Glycosidase</keyword>
<evidence type="ECO:0000256" key="2">
    <source>
        <dbReference type="ARBA" id="ARBA00004597"/>
    </source>
</evidence>
<comment type="cofactor">
    <cofactor evidence="1 17 18">
        <name>Ca(2+)</name>
        <dbReference type="ChEBI" id="CHEBI:29108"/>
    </cofactor>
</comment>
<comment type="subunit">
    <text evidence="3 17 18">Homotetramer.</text>
</comment>
<evidence type="ECO:0000256" key="15">
    <source>
        <dbReference type="ARBA" id="ARBA00023180"/>
    </source>
</evidence>